<feature type="transmembrane region" description="Helical" evidence="1">
    <location>
        <begin position="6"/>
        <end position="25"/>
    </location>
</feature>
<dbReference type="CTD" id="9807760"/>
<keyword evidence="1" id="KW-1133">Transmembrane helix</keyword>
<dbReference type="RefSeq" id="XP_003106146.2">
    <property type="nucleotide sequence ID" value="XM_003106098.2"/>
</dbReference>
<evidence type="ECO:0000313" key="3">
    <source>
        <dbReference type="Proteomes" id="UP000483820"/>
    </source>
</evidence>
<evidence type="ECO:0000256" key="1">
    <source>
        <dbReference type="SAM" id="Phobius"/>
    </source>
</evidence>
<proteinExistence type="predicted"/>
<dbReference type="GeneID" id="9807760"/>
<organism evidence="2 3">
    <name type="scientific">Caenorhabditis remanei</name>
    <name type="common">Caenorhabditis vulgaris</name>
    <dbReference type="NCBI Taxonomy" id="31234"/>
    <lineage>
        <taxon>Eukaryota</taxon>
        <taxon>Metazoa</taxon>
        <taxon>Ecdysozoa</taxon>
        <taxon>Nematoda</taxon>
        <taxon>Chromadorea</taxon>
        <taxon>Rhabditida</taxon>
        <taxon>Rhabditina</taxon>
        <taxon>Rhabditomorpha</taxon>
        <taxon>Rhabditoidea</taxon>
        <taxon>Rhabditidae</taxon>
        <taxon>Peloderinae</taxon>
        <taxon>Caenorhabditis</taxon>
    </lineage>
</organism>
<gene>
    <name evidence="2" type="ORF">GCK72_025636</name>
</gene>
<keyword evidence="1" id="KW-0472">Membrane</keyword>
<dbReference type="EMBL" id="WUAV01000006">
    <property type="protein sequence ID" value="KAF1749169.1"/>
    <property type="molecule type" value="Genomic_DNA"/>
</dbReference>
<keyword evidence="1" id="KW-0812">Transmembrane</keyword>
<protein>
    <submittedName>
        <fullName evidence="2">Uncharacterized protein</fullName>
    </submittedName>
</protein>
<reference evidence="2 3" key="1">
    <citation type="submission" date="2019-12" db="EMBL/GenBank/DDBJ databases">
        <title>Chromosome-level assembly of the Caenorhabditis remanei genome.</title>
        <authorList>
            <person name="Teterina A.A."/>
            <person name="Willis J.H."/>
            <person name="Phillips P.C."/>
        </authorList>
    </citation>
    <scope>NUCLEOTIDE SEQUENCE [LARGE SCALE GENOMIC DNA]</scope>
    <source>
        <strain evidence="2 3">PX506</strain>
        <tissue evidence="2">Whole organism</tissue>
    </source>
</reference>
<name>A0A6A5G3Q9_CAERE</name>
<sequence>MPKIVLALITIVLVINVMILLSGPLRLKSSRLYSSEPSLKTLIRGRRAFDSYNFGRLERGDDGWYTQFLL</sequence>
<evidence type="ECO:0000313" key="2">
    <source>
        <dbReference type="EMBL" id="KAF1749169.1"/>
    </source>
</evidence>
<dbReference type="KEGG" id="crq:GCK72_025636"/>
<comment type="caution">
    <text evidence="2">The sequence shown here is derived from an EMBL/GenBank/DDBJ whole genome shotgun (WGS) entry which is preliminary data.</text>
</comment>
<dbReference type="Proteomes" id="UP000483820">
    <property type="component" value="Chromosome X"/>
</dbReference>
<accession>A0A6A5G3Q9</accession>
<dbReference type="AlphaFoldDB" id="A0A6A5G3Q9"/>